<dbReference type="NCBIfam" id="NF047595">
    <property type="entry name" value="IS66_ISRel24_TnpA"/>
    <property type="match status" value="1"/>
</dbReference>
<proteinExistence type="predicted"/>
<dbReference type="Proteomes" id="UP000256710">
    <property type="component" value="Unassembled WGS sequence"/>
</dbReference>
<evidence type="ECO:0000313" key="1">
    <source>
        <dbReference type="EMBL" id="SOZ38402.1"/>
    </source>
</evidence>
<dbReference type="GO" id="GO:0006313">
    <property type="term" value="P:DNA transposition"/>
    <property type="evidence" value="ECO:0007669"/>
    <property type="project" value="InterPro"/>
</dbReference>
<reference evidence="3 4" key="1">
    <citation type="submission" date="2018-01" db="EMBL/GenBank/DDBJ databases">
        <authorList>
            <person name="Clerissi C."/>
        </authorList>
    </citation>
    <scope>NUCLEOTIDE SEQUENCE [LARGE SCALE GENOMIC DNA]</scope>
    <source>
        <strain evidence="1">Cupriavidus taiwanensis STM 6082</strain>
        <strain evidence="2">Cupriavidus taiwanensis STM 6160</strain>
    </source>
</reference>
<dbReference type="GO" id="GO:0004803">
    <property type="term" value="F:transposase activity"/>
    <property type="evidence" value="ECO:0007669"/>
    <property type="project" value="InterPro"/>
</dbReference>
<evidence type="ECO:0000313" key="2">
    <source>
        <dbReference type="EMBL" id="SPD46754.1"/>
    </source>
</evidence>
<dbReference type="SUPFAM" id="SSF46689">
    <property type="entry name" value="Homeodomain-like"/>
    <property type="match status" value="1"/>
</dbReference>
<dbReference type="Pfam" id="PF01527">
    <property type="entry name" value="HTH_Tnp_1"/>
    <property type="match status" value="1"/>
</dbReference>
<evidence type="ECO:0000313" key="4">
    <source>
        <dbReference type="Proteomes" id="UP000256710"/>
    </source>
</evidence>
<dbReference type="RefSeq" id="WP_018004501.1">
    <property type="nucleotide sequence ID" value="NZ_AQUR01000078.1"/>
</dbReference>
<dbReference type="EMBL" id="OFTC01000033">
    <property type="protein sequence ID" value="SOZ38402.1"/>
    <property type="molecule type" value="Genomic_DNA"/>
</dbReference>
<dbReference type="Proteomes" id="UP000255168">
    <property type="component" value="Chromosome I"/>
</dbReference>
<accession>A0A375H3C8</accession>
<dbReference type="GO" id="GO:0003677">
    <property type="term" value="F:DNA binding"/>
    <property type="evidence" value="ECO:0007669"/>
    <property type="project" value="InterPro"/>
</dbReference>
<dbReference type="InterPro" id="IPR002514">
    <property type="entry name" value="Transposase_8"/>
</dbReference>
<gene>
    <name evidence="1" type="ORF">CBM2605_B100353</name>
    <name evidence="2" type="ORF">CBM2607_11694</name>
</gene>
<evidence type="ECO:0000313" key="3">
    <source>
        <dbReference type="Proteomes" id="UP000255168"/>
    </source>
</evidence>
<dbReference type="InterPro" id="IPR009057">
    <property type="entry name" value="Homeodomain-like_sf"/>
</dbReference>
<keyword evidence="4" id="KW-1185">Reference proteome</keyword>
<dbReference type="EMBL" id="LT984806">
    <property type="protein sequence ID" value="SPD46754.1"/>
    <property type="molecule type" value="Genomic_DNA"/>
</dbReference>
<protein>
    <submittedName>
        <fullName evidence="1">Transposase</fullName>
    </submittedName>
</protein>
<organism evidence="2 3">
    <name type="scientific">Cupriavidus neocaledonicus</name>
    <dbReference type="NCBI Taxonomy" id="1040979"/>
    <lineage>
        <taxon>Bacteria</taxon>
        <taxon>Pseudomonadati</taxon>
        <taxon>Pseudomonadota</taxon>
        <taxon>Betaproteobacteria</taxon>
        <taxon>Burkholderiales</taxon>
        <taxon>Burkholderiaceae</taxon>
        <taxon>Cupriavidus</taxon>
    </lineage>
</organism>
<dbReference type="AlphaFoldDB" id="A0A375H3C8"/>
<name>A0A375H3C8_9BURK</name>
<sequence>MEEKIPELRVIESRKDGRRKFDEQSKRTLVEACLKPGVSVARMAQTYGVNANLLRKWIARYLVEREQQAWAGPSQQHHAPSVDSLDEVCLDVPAQPASDALASKAHAAFVPVVAAPAPLATSPQPRAMAAAALHVRLPNGVEFDLGEAHIGELAAIIQMLGRLPCSGSTTA</sequence>